<protein>
    <submittedName>
        <fullName evidence="2">ORF7 protein</fullName>
    </submittedName>
</protein>
<dbReference type="EMBL" id="OR096706">
    <property type="protein sequence ID" value="XBY87750.1"/>
    <property type="molecule type" value="Genomic_DNA"/>
</dbReference>
<organism evidence="2">
    <name type="scientific">Psittacine aviadenovirus B</name>
    <dbReference type="NCBI Taxonomy" id="2169709"/>
    <lineage>
        <taxon>Viruses</taxon>
        <taxon>Varidnaviria</taxon>
        <taxon>Bamfordvirae</taxon>
        <taxon>Preplasmiviricota</taxon>
        <taxon>Polisuviricotina</taxon>
        <taxon>Pharingeaviricetes</taxon>
        <taxon>Rowavirales</taxon>
        <taxon>Adenoviridae</taxon>
        <taxon>Aviadenovirus</taxon>
        <taxon>Aviadenovirus rubri</taxon>
    </lineage>
</organism>
<name>A0AB38ZPA1_9ADEN</name>
<keyword evidence="1" id="KW-0472">Membrane</keyword>
<feature type="transmembrane region" description="Helical" evidence="1">
    <location>
        <begin position="31"/>
        <end position="54"/>
    </location>
</feature>
<evidence type="ECO:0000313" key="2">
    <source>
        <dbReference type="EMBL" id="XBY87750.1"/>
    </source>
</evidence>
<sequence>MLLFSWRMQNGRMQHQPLHRGAGRDQDQCDVWLWVLLGLLWCVCLGLFLAVFFTHNEMSELSERLGRTRAVVYCCDGARSAVNQCQKS</sequence>
<accession>A0AB38ZPA1</accession>
<proteinExistence type="predicted"/>
<evidence type="ECO:0000256" key="1">
    <source>
        <dbReference type="SAM" id="Phobius"/>
    </source>
</evidence>
<keyword evidence="1" id="KW-1133">Transmembrane helix</keyword>
<keyword evidence="1" id="KW-0812">Transmembrane</keyword>
<reference evidence="2" key="1">
    <citation type="submission" date="2023-06" db="EMBL/GenBank/DDBJ databases">
        <title>Identification of a novel pathogenic adenovirus species in African Grey Parrot unveils distinct lineage within aviadenoviruses.</title>
        <authorList>
            <person name="Das T."/>
            <person name="Raidal S."/>
            <person name="Das S."/>
        </authorList>
    </citation>
    <scope>NUCLEOTIDE SEQUENCE</scope>
    <source>
        <strain evidence="2">CS23-0540</strain>
    </source>
</reference>